<keyword evidence="2" id="KW-0175">Coiled coil</keyword>
<dbReference type="InterPro" id="IPR030379">
    <property type="entry name" value="G_SEPTIN_dom"/>
</dbReference>
<evidence type="ECO:0000259" key="4">
    <source>
        <dbReference type="PROSITE" id="PS51719"/>
    </source>
</evidence>
<gene>
    <name evidence="5" type="ORF">PXEA_LOCUS3858</name>
</gene>
<feature type="region of interest" description="Disordered" evidence="3">
    <location>
        <begin position="201"/>
        <end position="241"/>
    </location>
</feature>
<dbReference type="AlphaFoldDB" id="A0A448WFH1"/>
<comment type="similarity">
    <text evidence="1">Belongs to the TRAFAC class TrmE-Era-EngA-EngB-Septin-like GTPase superfamily. Septin GTPase family.</text>
</comment>
<name>A0A448WFH1_9PLAT</name>
<dbReference type="PANTHER" id="PTHR18884">
    <property type="entry name" value="SEPTIN"/>
    <property type="match status" value="1"/>
</dbReference>
<feature type="compositionally biased region" description="Polar residues" evidence="3">
    <location>
        <begin position="215"/>
        <end position="234"/>
    </location>
</feature>
<dbReference type="GO" id="GO:0005525">
    <property type="term" value="F:GTP binding"/>
    <property type="evidence" value="ECO:0007669"/>
    <property type="project" value="UniProtKB-KW"/>
</dbReference>
<comment type="caution">
    <text evidence="5">The sequence shown here is derived from an EMBL/GenBank/DDBJ whole genome shotgun (WGS) entry which is preliminary data.</text>
</comment>
<keyword evidence="6" id="KW-1185">Reference proteome</keyword>
<feature type="coiled-coil region" evidence="2">
    <location>
        <begin position="62"/>
        <end position="89"/>
    </location>
</feature>
<dbReference type="PROSITE" id="PS51719">
    <property type="entry name" value="G_SEPTIN"/>
    <property type="match status" value="1"/>
</dbReference>
<evidence type="ECO:0000313" key="6">
    <source>
        <dbReference type="Proteomes" id="UP000784294"/>
    </source>
</evidence>
<keyword evidence="1" id="KW-0547">Nucleotide-binding</keyword>
<dbReference type="Gene3D" id="3.40.50.300">
    <property type="entry name" value="P-loop containing nucleotide triphosphate hydrolases"/>
    <property type="match status" value="1"/>
</dbReference>
<evidence type="ECO:0000256" key="2">
    <source>
        <dbReference type="SAM" id="Coils"/>
    </source>
</evidence>
<dbReference type="Pfam" id="PF00735">
    <property type="entry name" value="Septin"/>
    <property type="match status" value="1"/>
</dbReference>
<dbReference type="EMBL" id="CAAALY010008965">
    <property type="protein sequence ID" value="VEL10418.1"/>
    <property type="molecule type" value="Genomic_DNA"/>
</dbReference>
<evidence type="ECO:0000256" key="3">
    <source>
        <dbReference type="SAM" id="MobiDB-lite"/>
    </source>
</evidence>
<evidence type="ECO:0000256" key="1">
    <source>
        <dbReference type="RuleBase" id="RU004560"/>
    </source>
</evidence>
<keyword evidence="1" id="KW-0342">GTP-binding</keyword>
<dbReference type="Proteomes" id="UP000784294">
    <property type="component" value="Unassembled WGS sequence"/>
</dbReference>
<dbReference type="InterPro" id="IPR027417">
    <property type="entry name" value="P-loop_NTPase"/>
</dbReference>
<proteinExistence type="inferred from homology"/>
<feature type="coiled-coil region" evidence="2">
    <location>
        <begin position="119"/>
        <end position="164"/>
    </location>
</feature>
<accession>A0A448WFH1</accession>
<feature type="domain" description="Septin-type G" evidence="4">
    <location>
        <begin position="1"/>
        <end position="46"/>
    </location>
</feature>
<protein>
    <recommendedName>
        <fullName evidence="4">Septin-type G domain-containing protein</fullName>
    </recommendedName>
</protein>
<evidence type="ECO:0000313" key="5">
    <source>
        <dbReference type="EMBL" id="VEL10418.1"/>
    </source>
</evidence>
<sequence>MVETENLEHNDFSALKTLLLNTHMQDLIEVTHVLHYSNYRANRLTGIAEAGRFTSRDGRDPLAQLEADRIEHQSKLAKLEQEMEAVFEQKATTIKIKISRLHFFIDFIYTEFILFFFFLESVRERATKLAETERNLKEHAGQMQADLAQRMVELDIQRRQFEEERSAWEVANKESFEHLYLVPPIVAGFRRALHLFESSLQNPPRPAWPLRKTSDLPSINSDRPSTGTLSTLSRPPSPLASGRHQFTLNKKQNFSDSSCSIVTTSALNDGILQILPPYENSENYSTLVKSFHDSLRRSPLNKRAETPTTSDASIEPFLSINCPADGDCKSEFPLDHSKFISSEETAPCRPLSGPSKWPFAKKTEPQLCEPLNPSYYKRYDLPIIGTDNDIRAGGLPVSLARRRQRHLRRSRTMMLRPRFNLTHGRQTNPELIRKQTRIRRPIDSCRRQRKSRSCLNLTANSFNGCGVRSVRSTASDTDSDSANGKKSLFCSVPLEKRASVVFPSAPSSPLPPSPTQPSFAPLSSLEASNLNFYSSLCRQDMVPQSSFSGITVNQRTITGQSFVRSFPSRLSAWLRAPTYQLTDMPANYLCDAKSSTGYRFKTALHRKDDTRLQDIGKPTPSSNEPYDSSFRQVDMKPVNRPEWRGSAYTLDPSRLEPLPGFAYHGVPFSLLDPIVLRRDQVNCSTCLNSVSIPLTSNLHHSHL</sequence>
<organism evidence="5 6">
    <name type="scientific">Protopolystoma xenopodis</name>
    <dbReference type="NCBI Taxonomy" id="117903"/>
    <lineage>
        <taxon>Eukaryota</taxon>
        <taxon>Metazoa</taxon>
        <taxon>Spiralia</taxon>
        <taxon>Lophotrochozoa</taxon>
        <taxon>Platyhelminthes</taxon>
        <taxon>Monogenea</taxon>
        <taxon>Polyopisthocotylea</taxon>
        <taxon>Polystomatidea</taxon>
        <taxon>Polystomatidae</taxon>
        <taxon>Protopolystoma</taxon>
    </lineage>
</organism>
<dbReference type="OrthoDB" id="416553at2759"/>
<reference evidence="5" key="1">
    <citation type="submission" date="2018-11" db="EMBL/GenBank/DDBJ databases">
        <authorList>
            <consortium name="Pathogen Informatics"/>
        </authorList>
    </citation>
    <scope>NUCLEOTIDE SEQUENCE</scope>
</reference>